<protein>
    <submittedName>
        <fullName evidence="1">Uncharacterized protein</fullName>
    </submittedName>
</protein>
<evidence type="ECO:0000313" key="2">
    <source>
        <dbReference type="Proteomes" id="UP001234297"/>
    </source>
</evidence>
<dbReference type="EMBL" id="CM056813">
    <property type="protein sequence ID" value="KAJ8642035.1"/>
    <property type="molecule type" value="Genomic_DNA"/>
</dbReference>
<name>A0ACC2M8P6_PERAE</name>
<dbReference type="Proteomes" id="UP001234297">
    <property type="component" value="Chromosome 5"/>
</dbReference>
<sequence length="166" mass="18632">MTASLVYQSFGVLYGDLSTSPIYVFPRTSGRLKLHESDDDIVLGVLSLVFWTLTIIPLCKYIIFVLGLGSRLQWGNICFIFITRSTLQNEPFEADLFFQYCNICKETKTSLLLKDLFEKHHSSRSVLFLVVLLRTSMVIGDGVLTPTMSVLSAVSGWHPHQGPKSP</sequence>
<comment type="caution">
    <text evidence="1">The sequence shown here is derived from an EMBL/GenBank/DDBJ whole genome shotgun (WGS) entry which is preliminary data.</text>
</comment>
<organism evidence="1 2">
    <name type="scientific">Persea americana</name>
    <name type="common">Avocado</name>
    <dbReference type="NCBI Taxonomy" id="3435"/>
    <lineage>
        <taxon>Eukaryota</taxon>
        <taxon>Viridiplantae</taxon>
        <taxon>Streptophyta</taxon>
        <taxon>Embryophyta</taxon>
        <taxon>Tracheophyta</taxon>
        <taxon>Spermatophyta</taxon>
        <taxon>Magnoliopsida</taxon>
        <taxon>Magnoliidae</taxon>
        <taxon>Laurales</taxon>
        <taxon>Lauraceae</taxon>
        <taxon>Persea</taxon>
    </lineage>
</organism>
<proteinExistence type="predicted"/>
<reference evidence="1 2" key="1">
    <citation type="journal article" date="2022" name="Hortic Res">
        <title>A haplotype resolved chromosomal level avocado genome allows analysis of novel avocado genes.</title>
        <authorList>
            <person name="Nath O."/>
            <person name="Fletcher S.J."/>
            <person name="Hayward A."/>
            <person name="Shaw L.M."/>
            <person name="Masouleh A.K."/>
            <person name="Furtado A."/>
            <person name="Henry R.J."/>
            <person name="Mitter N."/>
        </authorList>
    </citation>
    <scope>NUCLEOTIDE SEQUENCE [LARGE SCALE GENOMIC DNA]</scope>
    <source>
        <strain evidence="2">cv. Hass</strain>
    </source>
</reference>
<evidence type="ECO:0000313" key="1">
    <source>
        <dbReference type="EMBL" id="KAJ8642035.1"/>
    </source>
</evidence>
<gene>
    <name evidence="1" type="ORF">MRB53_018729</name>
</gene>
<keyword evidence="2" id="KW-1185">Reference proteome</keyword>
<accession>A0ACC2M8P6</accession>